<gene>
    <name evidence="2" type="ORF">B0T17DRAFT_512031</name>
</gene>
<sequence length="167" mass="17935">MLVRNIFAAVAGLVGLAHGLEASTSATAAGGVVSLFSEPDFQGTNCTVNSSRLQNGQCFTLPSDIKAKSVTKNGFKCCILYRSPCPANILLSFYSQTPGFLNQRVYSDIADLEPLGWAGIVRSVICPNDDFCDGIMYDKDFSPKLGKNMAPVWLDVIHLPGRLQKGA</sequence>
<protein>
    <submittedName>
        <fullName evidence="2">Uncharacterized protein</fullName>
    </submittedName>
</protein>
<proteinExistence type="predicted"/>
<reference evidence="2" key="1">
    <citation type="submission" date="2023-06" db="EMBL/GenBank/DDBJ databases">
        <title>Genome-scale phylogeny and comparative genomics of the fungal order Sordariales.</title>
        <authorList>
            <consortium name="Lawrence Berkeley National Laboratory"/>
            <person name="Hensen N."/>
            <person name="Bonometti L."/>
            <person name="Westerberg I."/>
            <person name="Brannstrom I.O."/>
            <person name="Guillou S."/>
            <person name="Cros-Aarteil S."/>
            <person name="Calhoun S."/>
            <person name="Haridas S."/>
            <person name="Kuo A."/>
            <person name="Mondo S."/>
            <person name="Pangilinan J."/>
            <person name="Riley R."/>
            <person name="LaButti K."/>
            <person name="Andreopoulos B."/>
            <person name="Lipzen A."/>
            <person name="Chen C."/>
            <person name="Yanf M."/>
            <person name="Daum C."/>
            <person name="Ng V."/>
            <person name="Clum A."/>
            <person name="Steindorff A."/>
            <person name="Ohm R."/>
            <person name="Martin F."/>
            <person name="Silar P."/>
            <person name="Natvig D."/>
            <person name="Lalanne C."/>
            <person name="Gautier V."/>
            <person name="Ament-velasquez S.L."/>
            <person name="Kruys A."/>
            <person name="Hutchinson M.I."/>
            <person name="Powell A.J."/>
            <person name="Barry K."/>
            <person name="Miller A.N."/>
            <person name="Grigoriev I.V."/>
            <person name="Debuchy R."/>
            <person name="Gladieux P."/>
            <person name="Thoren M.H."/>
            <person name="Johannesson H."/>
        </authorList>
    </citation>
    <scope>NUCLEOTIDE SEQUENCE</scope>
    <source>
        <strain evidence="2">SMH3391-2</strain>
    </source>
</reference>
<dbReference type="AlphaFoldDB" id="A0AA39TMH6"/>
<evidence type="ECO:0000313" key="2">
    <source>
        <dbReference type="EMBL" id="KAK0610536.1"/>
    </source>
</evidence>
<feature type="signal peptide" evidence="1">
    <location>
        <begin position="1"/>
        <end position="19"/>
    </location>
</feature>
<dbReference type="Proteomes" id="UP001174934">
    <property type="component" value="Unassembled WGS sequence"/>
</dbReference>
<evidence type="ECO:0000256" key="1">
    <source>
        <dbReference type="SAM" id="SignalP"/>
    </source>
</evidence>
<comment type="caution">
    <text evidence="2">The sequence shown here is derived from an EMBL/GenBank/DDBJ whole genome shotgun (WGS) entry which is preliminary data.</text>
</comment>
<dbReference type="EMBL" id="JAULSR010000010">
    <property type="protein sequence ID" value="KAK0610536.1"/>
    <property type="molecule type" value="Genomic_DNA"/>
</dbReference>
<name>A0AA39TMH6_9PEZI</name>
<organism evidence="2 3">
    <name type="scientific">Bombardia bombarda</name>
    <dbReference type="NCBI Taxonomy" id="252184"/>
    <lineage>
        <taxon>Eukaryota</taxon>
        <taxon>Fungi</taxon>
        <taxon>Dikarya</taxon>
        <taxon>Ascomycota</taxon>
        <taxon>Pezizomycotina</taxon>
        <taxon>Sordariomycetes</taxon>
        <taxon>Sordariomycetidae</taxon>
        <taxon>Sordariales</taxon>
        <taxon>Lasiosphaeriaceae</taxon>
        <taxon>Bombardia</taxon>
    </lineage>
</organism>
<evidence type="ECO:0000313" key="3">
    <source>
        <dbReference type="Proteomes" id="UP001174934"/>
    </source>
</evidence>
<feature type="chain" id="PRO_5041409783" evidence="1">
    <location>
        <begin position="20"/>
        <end position="167"/>
    </location>
</feature>
<accession>A0AA39TMH6</accession>
<keyword evidence="1" id="KW-0732">Signal</keyword>
<keyword evidence="3" id="KW-1185">Reference proteome</keyword>